<feature type="transmembrane region" description="Helical" evidence="1">
    <location>
        <begin position="323"/>
        <end position="343"/>
    </location>
</feature>
<dbReference type="Pfam" id="PF01757">
    <property type="entry name" value="Acyl_transf_3"/>
    <property type="match status" value="1"/>
</dbReference>
<evidence type="ECO:0000313" key="3">
    <source>
        <dbReference type="EMBL" id="MCP9199514.1"/>
    </source>
</evidence>
<accession>A0A9X2KWK5</accession>
<gene>
    <name evidence="3" type="ORF">MKO06_06325</name>
</gene>
<name>A0A9X2KWK5_9FLAO</name>
<comment type="caution">
    <text evidence="3">The sequence shown here is derived from an EMBL/GenBank/DDBJ whole genome shotgun (WGS) entry which is preliminary data.</text>
</comment>
<dbReference type="AlphaFoldDB" id="A0A9X2KWK5"/>
<keyword evidence="1" id="KW-0472">Membrane</keyword>
<keyword evidence="3" id="KW-0012">Acyltransferase</keyword>
<feature type="transmembrane region" description="Helical" evidence="1">
    <location>
        <begin position="182"/>
        <end position="203"/>
    </location>
</feature>
<dbReference type="GO" id="GO:0000271">
    <property type="term" value="P:polysaccharide biosynthetic process"/>
    <property type="evidence" value="ECO:0007669"/>
    <property type="project" value="TreeGrafter"/>
</dbReference>
<reference evidence="3" key="1">
    <citation type="submission" date="2022-07" db="EMBL/GenBank/DDBJ databases">
        <title>Gramela sediminis sp. nov., isolated from deep-sea sediment of the Indian Ocean.</title>
        <authorList>
            <person name="Shi H."/>
        </authorList>
    </citation>
    <scope>NUCLEOTIDE SEQUENCE</scope>
    <source>
        <strain evidence="3">GC03-9</strain>
    </source>
</reference>
<proteinExistence type="predicted"/>
<feature type="transmembrane region" description="Helical" evidence="1">
    <location>
        <begin position="156"/>
        <end position="176"/>
    </location>
</feature>
<keyword evidence="4" id="KW-1185">Reference proteome</keyword>
<dbReference type="InterPro" id="IPR050879">
    <property type="entry name" value="Acyltransferase_3"/>
</dbReference>
<dbReference type="RefSeq" id="WP_241549832.1">
    <property type="nucleotide sequence ID" value="NZ_JANCNS010000001.1"/>
</dbReference>
<feature type="domain" description="Acyltransferase 3" evidence="2">
    <location>
        <begin position="5"/>
        <end position="338"/>
    </location>
</feature>
<feature type="transmembrane region" description="Helical" evidence="1">
    <location>
        <begin position="215"/>
        <end position="233"/>
    </location>
</feature>
<keyword evidence="1" id="KW-0812">Transmembrane</keyword>
<dbReference type="Proteomes" id="UP001155280">
    <property type="component" value="Unassembled WGS sequence"/>
</dbReference>
<feature type="transmembrane region" description="Helical" evidence="1">
    <location>
        <begin position="273"/>
        <end position="292"/>
    </location>
</feature>
<evidence type="ECO:0000256" key="1">
    <source>
        <dbReference type="SAM" id="Phobius"/>
    </source>
</evidence>
<sequence>MKYIKQLDSVRAIAVLLVIISHWLPKSFPLNQFPIGVTGVNIFFVLSGFLITSILFQNKNKSEVSNSTIIRSFYARRVLRIFPIYYLTIFTLLLLHEYTKTNIEEDFIYYLTYTTNFNFILNEKWDGMLSHLWSLAVEEQFYLIWPWLIIFIRRKYLIHMISAFILIGLGSRFIFMDYDWNRILTTSCFDSLGLGAMLSWFTVYKVSLLPRFYKWIKVLSILVLFNYILYFLFYEEGYWIPIPQGTIDSIIATLGISFIYLNRDSGSPVFRFLLNQPALIFFGKISYGIYLYHKILPSFTWMIRFKLQGILPSLKPVFENQNMVLLTDFIILILLSWLSYRLIEMPFLRLKKHFKINQANSKTLYETS</sequence>
<feature type="transmembrane region" description="Helical" evidence="1">
    <location>
        <begin position="36"/>
        <end position="56"/>
    </location>
</feature>
<feature type="transmembrane region" description="Helical" evidence="1">
    <location>
        <begin position="7"/>
        <end position="24"/>
    </location>
</feature>
<evidence type="ECO:0000259" key="2">
    <source>
        <dbReference type="Pfam" id="PF01757"/>
    </source>
</evidence>
<dbReference type="InterPro" id="IPR002656">
    <property type="entry name" value="Acyl_transf_3_dom"/>
</dbReference>
<feature type="transmembrane region" description="Helical" evidence="1">
    <location>
        <begin position="131"/>
        <end position="149"/>
    </location>
</feature>
<dbReference type="GO" id="GO:0016020">
    <property type="term" value="C:membrane"/>
    <property type="evidence" value="ECO:0007669"/>
    <property type="project" value="TreeGrafter"/>
</dbReference>
<feature type="transmembrane region" description="Helical" evidence="1">
    <location>
        <begin position="77"/>
        <end position="95"/>
    </location>
</feature>
<protein>
    <submittedName>
        <fullName evidence="3">Acyltransferase</fullName>
    </submittedName>
</protein>
<organism evidence="3 4">
    <name type="scientific">Christiangramia oceanisediminis</name>
    <dbReference type="NCBI Taxonomy" id="2920386"/>
    <lineage>
        <taxon>Bacteria</taxon>
        <taxon>Pseudomonadati</taxon>
        <taxon>Bacteroidota</taxon>
        <taxon>Flavobacteriia</taxon>
        <taxon>Flavobacteriales</taxon>
        <taxon>Flavobacteriaceae</taxon>
        <taxon>Christiangramia</taxon>
    </lineage>
</organism>
<keyword evidence="3" id="KW-0808">Transferase</keyword>
<dbReference type="PANTHER" id="PTHR23028:SF53">
    <property type="entry name" value="ACYL_TRANSF_3 DOMAIN-CONTAINING PROTEIN"/>
    <property type="match status" value="1"/>
</dbReference>
<evidence type="ECO:0000313" key="4">
    <source>
        <dbReference type="Proteomes" id="UP001155280"/>
    </source>
</evidence>
<dbReference type="PANTHER" id="PTHR23028">
    <property type="entry name" value="ACETYLTRANSFERASE"/>
    <property type="match status" value="1"/>
</dbReference>
<dbReference type="GO" id="GO:0016747">
    <property type="term" value="F:acyltransferase activity, transferring groups other than amino-acyl groups"/>
    <property type="evidence" value="ECO:0007669"/>
    <property type="project" value="InterPro"/>
</dbReference>
<keyword evidence="1" id="KW-1133">Transmembrane helix</keyword>
<dbReference type="EMBL" id="JANCNS010000001">
    <property type="protein sequence ID" value="MCP9199514.1"/>
    <property type="molecule type" value="Genomic_DNA"/>
</dbReference>
<feature type="transmembrane region" description="Helical" evidence="1">
    <location>
        <begin position="239"/>
        <end position="261"/>
    </location>
</feature>